<protein>
    <submittedName>
        <fullName evidence="2">50S ribosome-binding GTPase</fullName>
    </submittedName>
</protein>
<dbReference type="CDD" id="cd00882">
    <property type="entry name" value="Ras_like_GTPase"/>
    <property type="match status" value="1"/>
</dbReference>
<evidence type="ECO:0000259" key="1">
    <source>
        <dbReference type="Pfam" id="PF01926"/>
    </source>
</evidence>
<organism evidence="2">
    <name type="scientific">uncultured Sporomusa sp</name>
    <dbReference type="NCBI Taxonomy" id="307249"/>
    <lineage>
        <taxon>Bacteria</taxon>
        <taxon>Bacillati</taxon>
        <taxon>Bacillota</taxon>
        <taxon>Negativicutes</taxon>
        <taxon>Selenomonadales</taxon>
        <taxon>Sporomusaceae</taxon>
        <taxon>Sporomusa</taxon>
        <taxon>environmental samples</taxon>
    </lineage>
</organism>
<proteinExistence type="predicted"/>
<dbReference type="Pfam" id="PF01926">
    <property type="entry name" value="MMR_HSR1"/>
    <property type="match status" value="1"/>
</dbReference>
<name>A0A212LR79_9FIRM</name>
<sequence length="201" mass="22331">MRECVIIGRPNSGKTMFALNFAGYLGAKSVDVTFRTYDDLTTCRHFSLEEGKRELCGMALHKTRSLQSLVLRMTVGKTAVNFKLTDTCGVSEQIHQDGTIRKGMAQTIALLRSADLILHMVDLSLIGKNLINNTSTIDHEFYNYGIVRKSYLLLGNKYDLHSAKDNLVHLTAAFPKATVIPISALYSQGFKEVKACVARNI</sequence>
<dbReference type="InterPro" id="IPR006073">
    <property type="entry name" value="GTP-bd"/>
</dbReference>
<dbReference type="RefSeq" id="WP_288183672.1">
    <property type="nucleotide sequence ID" value="NZ_LT608335.1"/>
</dbReference>
<evidence type="ECO:0000313" key="2">
    <source>
        <dbReference type="EMBL" id="SCM80115.1"/>
    </source>
</evidence>
<dbReference type="EMBL" id="FMJE01000003">
    <property type="protein sequence ID" value="SCM80115.1"/>
    <property type="molecule type" value="Genomic_DNA"/>
</dbReference>
<gene>
    <name evidence="2" type="ORF">KL86SPO_30293</name>
</gene>
<dbReference type="Gene3D" id="3.40.50.300">
    <property type="entry name" value="P-loop containing nucleotide triphosphate hydrolases"/>
    <property type="match status" value="1"/>
</dbReference>
<dbReference type="AlphaFoldDB" id="A0A212LR79"/>
<accession>A0A212LR79</accession>
<feature type="domain" description="G" evidence="1">
    <location>
        <begin position="4"/>
        <end position="153"/>
    </location>
</feature>
<dbReference type="SUPFAM" id="SSF52540">
    <property type="entry name" value="P-loop containing nucleoside triphosphate hydrolases"/>
    <property type="match status" value="1"/>
</dbReference>
<dbReference type="InterPro" id="IPR027417">
    <property type="entry name" value="P-loop_NTPase"/>
</dbReference>
<dbReference type="GO" id="GO:0005525">
    <property type="term" value="F:GTP binding"/>
    <property type="evidence" value="ECO:0007669"/>
    <property type="project" value="InterPro"/>
</dbReference>
<reference evidence="2" key="1">
    <citation type="submission" date="2016-08" db="EMBL/GenBank/DDBJ databases">
        <authorList>
            <person name="Seilhamer J.J."/>
        </authorList>
    </citation>
    <scope>NUCLEOTIDE SEQUENCE</scope>
    <source>
        <strain evidence="2">86</strain>
    </source>
</reference>